<dbReference type="RefSeq" id="WP_248359351.1">
    <property type="nucleotide sequence ID" value="NZ_AP025591.1"/>
</dbReference>
<dbReference type="EMBL" id="AP025591">
    <property type="protein sequence ID" value="BDG02101.1"/>
    <property type="molecule type" value="Genomic_DNA"/>
</dbReference>
<evidence type="ECO:0000313" key="2">
    <source>
        <dbReference type="Proteomes" id="UP001162891"/>
    </source>
</evidence>
<accession>A0ABM7WRL6</accession>
<keyword evidence="2" id="KW-1185">Reference proteome</keyword>
<evidence type="ECO:0008006" key="3">
    <source>
        <dbReference type="Google" id="ProtNLM"/>
    </source>
</evidence>
<name>A0ABM7WRL6_9BACT</name>
<evidence type="ECO:0000313" key="1">
    <source>
        <dbReference type="EMBL" id="BDG02101.1"/>
    </source>
</evidence>
<protein>
    <recommendedName>
        <fullName evidence="3">Serine/threonine protein kinase</fullName>
    </recommendedName>
</protein>
<gene>
    <name evidence="1" type="ORF">AMOR_10970</name>
</gene>
<reference evidence="2" key="1">
    <citation type="journal article" date="2022" name="Int. J. Syst. Evol. Microbiol.">
        <title>Anaeromyxobacter oryzae sp. nov., Anaeromyxobacter diazotrophicus sp. nov. and Anaeromyxobacter paludicola sp. nov., isolated from paddy soils.</title>
        <authorList>
            <person name="Itoh H."/>
            <person name="Xu Z."/>
            <person name="Mise K."/>
            <person name="Masuda Y."/>
            <person name="Ushijima N."/>
            <person name="Hayakawa C."/>
            <person name="Shiratori Y."/>
            <person name="Senoo K."/>
        </authorList>
    </citation>
    <scope>NUCLEOTIDE SEQUENCE [LARGE SCALE GENOMIC DNA]</scope>
    <source>
        <strain evidence="2">Red232</strain>
    </source>
</reference>
<sequence>MPVTVETGSTLTFDRFWRWLKRHSNCILRAGTPDCFLYDHEDLHWHLEEDDDRVPTVQLVRGKQILGEVVIEVRDVLFVQQLPDPDEAGQFLFELVGGGDEPYAVYHFVLAHGFDEEGGHRPQLKQ</sequence>
<dbReference type="Proteomes" id="UP001162891">
    <property type="component" value="Chromosome"/>
</dbReference>
<organism evidence="1 2">
    <name type="scientific">Anaeromyxobacter oryzae</name>
    <dbReference type="NCBI Taxonomy" id="2918170"/>
    <lineage>
        <taxon>Bacteria</taxon>
        <taxon>Pseudomonadati</taxon>
        <taxon>Myxococcota</taxon>
        <taxon>Myxococcia</taxon>
        <taxon>Myxococcales</taxon>
        <taxon>Cystobacterineae</taxon>
        <taxon>Anaeromyxobacteraceae</taxon>
        <taxon>Anaeromyxobacter</taxon>
    </lineage>
</organism>
<proteinExistence type="predicted"/>